<evidence type="ECO:0000256" key="2">
    <source>
        <dbReference type="ARBA" id="ARBA00023027"/>
    </source>
</evidence>
<proteinExistence type="predicted"/>
<keyword evidence="1" id="KW-0560">Oxidoreductase</keyword>
<dbReference type="GO" id="GO:0016616">
    <property type="term" value="F:oxidoreductase activity, acting on the CH-OH group of donors, NAD or NADP as acceptor"/>
    <property type="evidence" value="ECO:0007669"/>
    <property type="project" value="TreeGrafter"/>
</dbReference>
<organism evidence="4">
    <name type="scientific">marine sediment metagenome</name>
    <dbReference type="NCBI Taxonomy" id="412755"/>
    <lineage>
        <taxon>unclassified sequences</taxon>
        <taxon>metagenomes</taxon>
        <taxon>ecological metagenomes</taxon>
    </lineage>
</organism>
<dbReference type="InterPro" id="IPR008927">
    <property type="entry name" value="6-PGluconate_DH-like_C_sf"/>
</dbReference>
<gene>
    <name evidence="4" type="ORF">S01H1_73415</name>
</gene>
<dbReference type="InterPro" id="IPR013328">
    <property type="entry name" value="6PGD_dom2"/>
</dbReference>
<keyword evidence="2" id="KW-0520">NAD</keyword>
<dbReference type="SUPFAM" id="SSF48179">
    <property type="entry name" value="6-phosphogluconate dehydrogenase C-terminal domain-like"/>
    <property type="match status" value="1"/>
</dbReference>
<dbReference type="Pfam" id="PF14833">
    <property type="entry name" value="NAD_binding_11"/>
    <property type="match status" value="1"/>
</dbReference>
<reference evidence="4" key="1">
    <citation type="journal article" date="2014" name="Front. Microbiol.">
        <title>High frequency of phylogenetically diverse reductive dehalogenase-homologous genes in deep subseafloor sedimentary metagenomes.</title>
        <authorList>
            <person name="Kawai M."/>
            <person name="Futagami T."/>
            <person name="Toyoda A."/>
            <person name="Takaki Y."/>
            <person name="Nishi S."/>
            <person name="Hori S."/>
            <person name="Arai W."/>
            <person name="Tsubouchi T."/>
            <person name="Morono Y."/>
            <person name="Uchiyama I."/>
            <person name="Ito T."/>
            <person name="Fujiyama A."/>
            <person name="Inagaki F."/>
            <person name="Takami H."/>
        </authorList>
    </citation>
    <scope>NUCLEOTIDE SEQUENCE</scope>
    <source>
        <strain evidence="4">Expedition CK06-06</strain>
    </source>
</reference>
<dbReference type="GO" id="GO:0051287">
    <property type="term" value="F:NAD binding"/>
    <property type="evidence" value="ECO:0007669"/>
    <property type="project" value="InterPro"/>
</dbReference>
<protein>
    <recommendedName>
        <fullName evidence="3">3-hydroxyisobutyrate dehydrogenase-like NAD-binding domain-containing protein</fullName>
    </recommendedName>
</protein>
<feature type="non-terminal residue" evidence="4">
    <location>
        <position position="1"/>
    </location>
</feature>
<evidence type="ECO:0000256" key="1">
    <source>
        <dbReference type="ARBA" id="ARBA00023002"/>
    </source>
</evidence>
<evidence type="ECO:0000259" key="3">
    <source>
        <dbReference type="Pfam" id="PF14833"/>
    </source>
</evidence>
<comment type="caution">
    <text evidence="4">The sequence shown here is derived from an EMBL/GenBank/DDBJ whole genome shotgun (WGS) entry which is preliminary data.</text>
</comment>
<dbReference type="EMBL" id="BARS01049052">
    <property type="protein sequence ID" value="GAG29256.1"/>
    <property type="molecule type" value="Genomic_DNA"/>
</dbReference>
<name>X0XWU8_9ZZZZ</name>
<dbReference type="AlphaFoldDB" id="X0XWU8"/>
<sequence length="131" mass="13944">GNVAKLVNNMISLACNSISAEGFALGAKAGINPQVLWDIITVSTGNNWCLQQYPNTTFKGNFEPGFRVDLAYKDIGLALALGKEYAVPLPIGIAVQQDLHDTMEAGFADKGVDAVILPLENVTGVPVRLDE</sequence>
<feature type="domain" description="3-hydroxyisobutyrate dehydrogenase-like NAD-binding" evidence="3">
    <location>
        <begin position="1"/>
        <end position="116"/>
    </location>
</feature>
<dbReference type="Gene3D" id="1.10.1040.10">
    <property type="entry name" value="N-(1-d-carboxylethyl)-l-norvaline Dehydrogenase, domain 2"/>
    <property type="match status" value="1"/>
</dbReference>
<dbReference type="InterPro" id="IPR029154">
    <property type="entry name" value="HIBADH-like_NADP-bd"/>
</dbReference>
<dbReference type="PANTHER" id="PTHR22981">
    <property type="entry name" value="3-HYDROXYISOBUTYRATE DEHYDROGENASE-RELATED"/>
    <property type="match status" value="1"/>
</dbReference>
<evidence type="ECO:0000313" key="4">
    <source>
        <dbReference type="EMBL" id="GAG29256.1"/>
    </source>
</evidence>
<dbReference type="PANTHER" id="PTHR22981:SF7">
    <property type="entry name" value="3-HYDROXYISOBUTYRATE DEHYDROGENASE, MITOCHONDRIAL"/>
    <property type="match status" value="1"/>
</dbReference>
<accession>X0XWU8</accession>